<evidence type="ECO:0000256" key="1">
    <source>
        <dbReference type="SAM" id="Phobius"/>
    </source>
</evidence>
<comment type="caution">
    <text evidence="2">The sequence shown here is derived from an EMBL/GenBank/DDBJ whole genome shotgun (WGS) entry which is preliminary data.</text>
</comment>
<evidence type="ECO:0000313" key="2">
    <source>
        <dbReference type="EMBL" id="KAF9527673.1"/>
    </source>
</evidence>
<accession>A0A9P6JPC8</accession>
<organism evidence="2 3">
    <name type="scientific">Crepidotus variabilis</name>
    <dbReference type="NCBI Taxonomy" id="179855"/>
    <lineage>
        <taxon>Eukaryota</taxon>
        <taxon>Fungi</taxon>
        <taxon>Dikarya</taxon>
        <taxon>Basidiomycota</taxon>
        <taxon>Agaricomycotina</taxon>
        <taxon>Agaricomycetes</taxon>
        <taxon>Agaricomycetidae</taxon>
        <taxon>Agaricales</taxon>
        <taxon>Agaricineae</taxon>
        <taxon>Crepidotaceae</taxon>
        <taxon>Crepidotus</taxon>
    </lineage>
</organism>
<dbReference type="AlphaFoldDB" id="A0A9P6JPC8"/>
<reference evidence="2" key="1">
    <citation type="submission" date="2020-11" db="EMBL/GenBank/DDBJ databases">
        <authorList>
            <consortium name="DOE Joint Genome Institute"/>
            <person name="Ahrendt S."/>
            <person name="Riley R."/>
            <person name="Andreopoulos W."/>
            <person name="Labutti K."/>
            <person name="Pangilinan J."/>
            <person name="Ruiz-Duenas F.J."/>
            <person name="Barrasa J.M."/>
            <person name="Sanchez-Garcia M."/>
            <person name="Camarero S."/>
            <person name="Miyauchi S."/>
            <person name="Serrano A."/>
            <person name="Linde D."/>
            <person name="Babiker R."/>
            <person name="Drula E."/>
            <person name="Ayuso-Fernandez I."/>
            <person name="Pacheco R."/>
            <person name="Padilla G."/>
            <person name="Ferreira P."/>
            <person name="Barriuso J."/>
            <person name="Kellner H."/>
            <person name="Castanera R."/>
            <person name="Alfaro M."/>
            <person name="Ramirez L."/>
            <person name="Pisabarro A.G."/>
            <person name="Kuo A."/>
            <person name="Tritt A."/>
            <person name="Lipzen A."/>
            <person name="He G."/>
            <person name="Yan M."/>
            <person name="Ng V."/>
            <person name="Cullen D."/>
            <person name="Martin F."/>
            <person name="Rosso M.-N."/>
            <person name="Henrissat B."/>
            <person name="Hibbett D."/>
            <person name="Martinez A.T."/>
            <person name="Grigoriev I.V."/>
        </authorList>
    </citation>
    <scope>NUCLEOTIDE SEQUENCE</scope>
    <source>
        <strain evidence="2">CBS 506.95</strain>
    </source>
</reference>
<keyword evidence="1" id="KW-0472">Membrane</keyword>
<gene>
    <name evidence="2" type="ORF">CPB83DRAFT_855827</name>
</gene>
<keyword evidence="1" id="KW-1133">Transmembrane helix</keyword>
<sequence>MHQHHQLLEFSLFATFVFLSGFFGFNKILRSPSTTLFNCKIAIVMVVVCRQKVRGLKKQSQRCRQGCVE</sequence>
<proteinExistence type="predicted"/>
<dbReference type="EMBL" id="MU157859">
    <property type="protein sequence ID" value="KAF9527673.1"/>
    <property type="molecule type" value="Genomic_DNA"/>
</dbReference>
<protein>
    <submittedName>
        <fullName evidence="2">Uncharacterized protein</fullName>
    </submittedName>
</protein>
<keyword evidence="3" id="KW-1185">Reference proteome</keyword>
<feature type="transmembrane region" description="Helical" evidence="1">
    <location>
        <begin position="7"/>
        <end position="25"/>
    </location>
</feature>
<dbReference type="Proteomes" id="UP000807306">
    <property type="component" value="Unassembled WGS sequence"/>
</dbReference>
<keyword evidence="1" id="KW-0812">Transmembrane</keyword>
<name>A0A9P6JPC8_9AGAR</name>
<evidence type="ECO:0000313" key="3">
    <source>
        <dbReference type="Proteomes" id="UP000807306"/>
    </source>
</evidence>